<dbReference type="OrthoDB" id="4186099at2759"/>
<dbReference type="AlphaFoldDB" id="A0A6A6X8B3"/>
<sequence>MQISTITLSIAAAFASTVVVANNCADNFVWCGSDLLGTGDYRGYIQNKLIGAGVEASEFNIQNSAWKCLNDGQGNADYITICTHLCQYGGAGQNDYCLN</sequence>
<evidence type="ECO:0000313" key="2">
    <source>
        <dbReference type="EMBL" id="KAF2792384.1"/>
    </source>
</evidence>
<keyword evidence="3" id="KW-1185">Reference proteome</keyword>
<feature type="signal peptide" evidence="1">
    <location>
        <begin position="1"/>
        <end position="21"/>
    </location>
</feature>
<evidence type="ECO:0000256" key="1">
    <source>
        <dbReference type="SAM" id="SignalP"/>
    </source>
</evidence>
<keyword evidence="1" id="KW-0732">Signal</keyword>
<feature type="chain" id="PRO_5025428162" evidence="1">
    <location>
        <begin position="22"/>
        <end position="99"/>
    </location>
</feature>
<proteinExistence type="predicted"/>
<organism evidence="2 3">
    <name type="scientific">Melanomma pulvis-pyrius CBS 109.77</name>
    <dbReference type="NCBI Taxonomy" id="1314802"/>
    <lineage>
        <taxon>Eukaryota</taxon>
        <taxon>Fungi</taxon>
        <taxon>Dikarya</taxon>
        <taxon>Ascomycota</taxon>
        <taxon>Pezizomycotina</taxon>
        <taxon>Dothideomycetes</taxon>
        <taxon>Pleosporomycetidae</taxon>
        <taxon>Pleosporales</taxon>
        <taxon>Melanommataceae</taxon>
        <taxon>Melanomma</taxon>
    </lineage>
</organism>
<evidence type="ECO:0000313" key="3">
    <source>
        <dbReference type="Proteomes" id="UP000799757"/>
    </source>
</evidence>
<reference evidence="2" key="1">
    <citation type="journal article" date="2020" name="Stud. Mycol.">
        <title>101 Dothideomycetes genomes: a test case for predicting lifestyles and emergence of pathogens.</title>
        <authorList>
            <person name="Haridas S."/>
            <person name="Albert R."/>
            <person name="Binder M."/>
            <person name="Bloem J."/>
            <person name="Labutti K."/>
            <person name="Salamov A."/>
            <person name="Andreopoulos B."/>
            <person name="Baker S."/>
            <person name="Barry K."/>
            <person name="Bills G."/>
            <person name="Bluhm B."/>
            <person name="Cannon C."/>
            <person name="Castanera R."/>
            <person name="Culley D."/>
            <person name="Daum C."/>
            <person name="Ezra D."/>
            <person name="Gonzalez J."/>
            <person name="Henrissat B."/>
            <person name="Kuo A."/>
            <person name="Liang C."/>
            <person name="Lipzen A."/>
            <person name="Lutzoni F."/>
            <person name="Magnuson J."/>
            <person name="Mondo S."/>
            <person name="Nolan M."/>
            <person name="Ohm R."/>
            <person name="Pangilinan J."/>
            <person name="Park H.-J."/>
            <person name="Ramirez L."/>
            <person name="Alfaro M."/>
            <person name="Sun H."/>
            <person name="Tritt A."/>
            <person name="Yoshinaga Y."/>
            <person name="Zwiers L.-H."/>
            <person name="Turgeon B."/>
            <person name="Goodwin S."/>
            <person name="Spatafora J."/>
            <person name="Crous P."/>
            <person name="Grigoriev I."/>
        </authorList>
    </citation>
    <scope>NUCLEOTIDE SEQUENCE</scope>
    <source>
        <strain evidence="2">CBS 109.77</strain>
    </source>
</reference>
<protein>
    <submittedName>
        <fullName evidence="2">Uncharacterized protein</fullName>
    </submittedName>
</protein>
<gene>
    <name evidence="2" type="ORF">K505DRAFT_362954</name>
</gene>
<accession>A0A6A6X8B3</accession>
<dbReference type="Proteomes" id="UP000799757">
    <property type="component" value="Unassembled WGS sequence"/>
</dbReference>
<dbReference type="EMBL" id="MU001972">
    <property type="protein sequence ID" value="KAF2792384.1"/>
    <property type="molecule type" value="Genomic_DNA"/>
</dbReference>
<name>A0A6A6X8B3_9PLEO</name>